<evidence type="ECO:0000256" key="10">
    <source>
        <dbReference type="SAM" id="Phobius"/>
    </source>
</evidence>
<keyword evidence="3" id="KW-0813">Transport</keyword>
<reference evidence="12" key="1">
    <citation type="submission" date="2021-12" db="EMBL/GenBank/DDBJ databases">
        <authorList>
            <person name="King R."/>
        </authorList>
    </citation>
    <scope>NUCLEOTIDE SEQUENCE</scope>
</reference>
<evidence type="ECO:0000313" key="12">
    <source>
        <dbReference type="EMBL" id="CAH0390891.1"/>
    </source>
</evidence>
<name>A0A9P0AFY8_BEMTA</name>
<feature type="transmembrane region" description="Helical" evidence="10">
    <location>
        <begin position="164"/>
        <end position="180"/>
    </location>
</feature>
<evidence type="ECO:0000256" key="9">
    <source>
        <dbReference type="SAM" id="MobiDB-lite"/>
    </source>
</evidence>
<evidence type="ECO:0000256" key="6">
    <source>
        <dbReference type="ARBA" id="ARBA00022989"/>
    </source>
</evidence>
<feature type="compositionally biased region" description="Basic residues" evidence="9">
    <location>
        <begin position="373"/>
        <end position="383"/>
    </location>
</feature>
<dbReference type="PANTHER" id="PTHR12371:SF11">
    <property type="entry name" value="TRANSLOCATING CHAIN-ASSOCIATED MEMBRANE PROTEIN"/>
    <property type="match status" value="1"/>
</dbReference>
<evidence type="ECO:0000256" key="3">
    <source>
        <dbReference type="ARBA" id="ARBA00022448"/>
    </source>
</evidence>
<dbReference type="PROSITE" id="PS50922">
    <property type="entry name" value="TLC"/>
    <property type="match status" value="1"/>
</dbReference>
<dbReference type="OrthoDB" id="3053196at2759"/>
<feature type="compositionally biased region" description="Basic residues" evidence="9">
    <location>
        <begin position="340"/>
        <end position="349"/>
    </location>
</feature>
<accession>A0A9P0AFY8</accession>
<gene>
    <name evidence="12" type="ORF">BEMITA_LOCUS9576</name>
</gene>
<dbReference type="SMART" id="SM00724">
    <property type="entry name" value="TLC"/>
    <property type="match status" value="1"/>
</dbReference>
<evidence type="ECO:0000256" key="2">
    <source>
        <dbReference type="ARBA" id="ARBA00005999"/>
    </source>
</evidence>
<dbReference type="Proteomes" id="UP001152759">
    <property type="component" value="Chromosome 5"/>
</dbReference>
<evidence type="ECO:0000313" key="13">
    <source>
        <dbReference type="Proteomes" id="UP001152759"/>
    </source>
</evidence>
<dbReference type="GO" id="GO:0005789">
    <property type="term" value="C:endoplasmic reticulum membrane"/>
    <property type="evidence" value="ECO:0007669"/>
    <property type="project" value="TreeGrafter"/>
</dbReference>
<dbReference type="InterPro" id="IPR016447">
    <property type="entry name" value="Translocation_assoc_membrane"/>
</dbReference>
<feature type="transmembrane region" description="Helical" evidence="10">
    <location>
        <begin position="86"/>
        <end position="105"/>
    </location>
</feature>
<comment type="similarity">
    <text evidence="2">Belongs to the TRAM family.</text>
</comment>
<protein>
    <recommendedName>
        <fullName evidence="11">TLC domain-containing protein</fullName>
    </recommendedName>
</protein>
<dbReference type="GO" id="GO:0006616">
    <property type="term" value="P:SRP-dependent cotranslational protein targeting to membrane, translocation"/>
    <property type="evidence" value="ECO:0007669"/>
    <property type="project" value="InterPro"/>
</dbReference>
<comment type="subcellular location">
    <subcellularLocation>
        <location evidence="1">Membrane</location>
        <topology evidence="1">Multi-pass membrane protein</topology>
    </subcellularLocation>
</comment>
<dbReference type="PIRSF" id="PIRSF005449">
    <property type="entry name" value="Translocation_assoc_membrane"/>
    <property type="match status" value="1"/>
</dbReference>
<keyword evidence="5" id="KW-0653">Protein transport</keyword>
<evidence type="ECO:0000256" key="5">
    <source>
        <dbReference type="ARBA" id="ARBA00022927"/>
    </source>
</evidence>
<dbReference type="GO" id="GO:0045048">
    <property type="term" value="P:protein insertion into ER membrane"/>
    <property type="evidence" value="ECO:0007669"/>
    <property type="project" value="TreeGrafter"/>
</dbReference>
<feature type="transmembrane region" description="Helical" evidence="10">
    <location>
        <begin position="27"/>
        <end position="52"/>
    </location>
</feature>
<keyword evidence="6 10" id="KW-1133">Transmembrane helix</keyword>
<evidence type="ECO:0000256" key="1">
    <source>
        <dbReference type="ARBA" id="ARBA00004141"/>
    </source>
</evidence>
<dbReference type="Pfam" id="PF03798">
    <property type="entry name" value="TRAM_LAG1_CLN8"/>
    <property type="match status" value="1"/>
</dbReference>
<evidence type="ECO:0000259" key="11">
    <source>
        <dbReference type="PROSITE" id="PS50922"/>
    </source>
</evidence>
<dbReference type="KEGG" id="btab:109031574"/>
<dbReference type="InterPro" id="IPR006634">
    <property type="entry name" value="TLC-dom"/>
</dbReference>
<sequence>MGLKRKTTSKNPPILSHEFVIQNHADIFSCVAMVFIIGLMVQATSPLAYMFIGLSHNASAEVGPDAKPLDNGPILYTYGWKDACVVFFYFLIIIILHAIWQEYILDKVTRKLHLSKLKHNKFNESGQLAVFYLLSFLWGLDIIVKENLIFNISSLWEGYPHSRMGFSTKFFFLSQIAYWLHCYPELYFQKTKREEMGKRIRYATAGLVFSAAAYFLNFNRVGICLLMLHHLSEGFFHVARLIDFCDKEEKGSKVGYLVSNVVFVLARLGSFILSFLTFWYGLALSDNQVLDLGSGNFNIPPVRLGALVSVGIVQGYLMFHFITDQLKQFREWRPTIVKKAPAKKASKPKKKDEKRGGTDDDNELPEVDQNTKKNLRSRAVKTK</sequence>
<feature type="transmembrane region" description="Helical" evidence="10">
    <location>
        <begin position="302"/>
        <end position="323"/>
    </location>
</feature>
<keyword evidence="13" id="KW-1185">Reference proteome</keyword>
<organism evidence="12 13">
    <name type="scientific">Bemisia tabaci</name>
    <name type="common">Sweetpotato whitefly</name>
    <name type="synonym">Aleurodes tabaci</name>
    <dbReference type="NCBI Taxonomy" id="7038"/>
    <lineage>
        <taxon>Eukaryota</taxon>
        <taxon>Metazoa</taxon>
        <taxon>Ecdysozoa</taxon>
        <taxon>Arthropoda</taxon>
        <taxon>Hexapoda</taxon>
        <taxon>Insecta</taxon>
        <taxon>Pterygota</taxon>
        <taxon>Neoptera</taxon>
        <taxon>Paraneoptera</taxon>
        <taxon>Hemiptera</taxon>
        <taxon>Sternorrhyncha</taxon>
        <taxon>Aleyrodoidea</taxon>
        <taxon>Aleyrodidae</taxon>
        <taxon>Aleyrodinae</taxon>
        <taxon>Bemisia</taxon>
    </lineage>
</organism>
<evidence type="ECO:0000256" key="8">
    <source>
        <dbReference type="PROSITE-ProRule" id="PRU00205"/>
    </source>
</evidence>
<dbReference type="EMBL" id="OU963866">
    <property type="protein sequence ID" value="CAH0390891.1"/>
    <property type="molecule type" value="Genomic_DNA"/>
</dbReference>
<dbReference type="PANTHER" id="PTHR12371">
    <property type="entry name" value="TRANSLOCATION ASSOCIATED MEMBRANE PROTEIN"/>
    <property type="match status" value="1"/>
</dbReference>
<proteinExistence type="inferred from homology"/>
<keyword evidence="7 8" id="KW-0472">Membrane</keyword>
<feature type="domain" description="TLC" evidence="11">
    <location>
        <begin position="120"/>
        <end position="331"/>
    </location>
</feature>
<dbReference type="AlphaFoldDB" id="A0A9P0AFY8"/>
<evidence type="ECO:0000256" key="7">
    <source>
        <dbReference type="ARBA" id="ARBA00023136"/>
    </source>
</evidence>
<feature type="transmembrane region" description="Helical" evidence="10">
    <location>
        <begin position="254"/>
        <end position="282"/>
    </location>
</feature>
<feature type="transmembrane region" description="Helical" evidence="10">
    <location>
        <begin position="126"/>
        <end position="144"/>
    </location>
</feature>
<evidence type="ECO:0000256" key="4">
    <source>
        <dbReference type="ARBA" id="ARBA00022692"/>
    </source>
</evidence>
<feature type="region of interest" description="Disordered" evidence="9">
    <location>
        <begin position="339"/>
        <end position="383"/>
    </location>
</feature>
<keyword evidence="4 8" id="KW-0812">Transmembrane</keyword>